<dbReference type="RefSeq" id="XP_025468760.1">
    <property type="nucleotide sequence ID" value="XM_025616167.1"/>
</dbReference>
<feature type="domain" description="NmrA-like" evidence="1">
    <location>
        <begin position="6"/>
        <end position="275"/>
    </location>
</feature>
<reference evidence="2 3" key="1">
    <citation type="submission" date="2016-12" db="EMBL/GenBank/DDBJ databases">
        <title>The genomes of Aspergillus section Nigri reveals drivers in fungal speciation.</title>
        <authorList>
            <consortium name="DOE Joint Genome Institute"/>
            <person name="Vesth T.C."/>
            <person name="Nybo J."/>
            <person name="Theobald S."/>
            <person name="Brandl J."/>
            <person name="Frisvad J.C."/>
            <person name="Nielsen K.F."/>
            <person name="Lyhne E.K."/>
            <person name="Kogle M.E."/>
            <person name="Kuo A."/>
            <person name="Riley R."/>
            <person name="Clum A."/>
            <person name="Nolan M."/>
            <person name="Lipzen A."/>
            <person name="Salamov A."/>
            <person name="Henrissat B."/>
            <person name="Wiebenga A."/>
            <person name="De Vries R.P."/>
            <person name="Grigoriev I.V."/>
            <person name="Mortensen U.H."/>
            <person name="Andersen M.R."/>
            <person name="Baker S.E."/>
        </authorList>
    </citation>
    <scope>NUCLEOTIDE SEQUENCE [LARGE SCALE GENOMIC DNA]</scope>
    <source>
        <strain evidence="2 3">CBS 115572</strain>
    </source>
</reference>
<evidence type="ECO:0000259" key="1">
    <source>
        <dbReference type="Pfam" id="PF05368"/>
    </source>
</evidence>
<dbReference type="PANTHER" id="PTHR43162:SF1">
    <property type="entry name" value="PRESTALK A DIFFERENTIATION PROTEIN A"/>
    <property type="match status" value="1"/>
</dbReference>
<dbReference type="EMBL" id="MSFK01000010">
    <property type="protein sequence ID" value="PWY90382.1"/>
    <property type="molecule type" value="Genomic_DNA"/>
</dbReference>
<dbReference type="InterPro" id="IPR051604">
    <property type="entry name" value="Ergot_Alk_Oxidoreductase"/>
</dbReference>
<organism evidence="2 3">
    <name type="scientific">Aspergillus sclerotioniger CBS 115572</name>
    <dbReference type="NCBI Taxonomy" id="1450535"/>
    <lineage>
        <taxon>Eukaryota</taxon>
        <taxon>Fungi</taxon>
        <taxon>Dikarya</taxon>
        <taxon>Ascomycota</taxon>
        <taxon>Pezizomycotina</taxon>
        <taxon>Eurotiomycetes</taxon>
        <taxon>Eurotiomycetidae</taxon>
        <taxon>Eurotiales</taxon>
        <taxon>Aspergillaceae</taxon>
        <taxon>Aspergillus</taxon>
        <taxon>Aspergillus subgen. Circumdati</taxon>
    </lineage>
</organism>
<dbReference type="OrthoDB" id="419598at2759"/>
<comment type="caution">
    <text evidence="2">The sequence shown here is derived from an EMBL/GenBank/DDBJ whole genome shotgun (WGS) entry which is preliminary data.</text>
</comment>
<dbReference type="Gene3D" id="3.40.50.720">
    <property type="entry name" value="NAD(P)-binding Rossmann-like Domain"/>
    <property type="match status" value="1"/>
</dbReference>
<dbReference type="GeneID" id="37118310"/>
<keyword evidence="3" id="KW-1185">Reference proteome</keyword>
<name>A0A317WYH2_9EURO</name>
<accession>A0A317WYH2</accession>
<dbReference type="SUPFAM" id="SSF51735">
    <property type="entry name" value="NAD(P)-binding Rossmann-fold domains"/>
    <property type="match status" value="1"/>
</dbReference>
<protein>
    <submittedName>
        <fullName evidence="2">NAD(P)-binding protein</fullName>
    </submittedName>
</protein>
<evidence type="ECO:0000313" key="2">
    <source>
        <dbReference type="EMBL" id="PWY90382.1"/>
    </source>
</evidence>
<evidence type="ECO:0000313" key="3">
    <source>
        <dbReference type="Proteomes" id="UP000246702"/>
    </source>
</evidence>
<proteinExistence type="predicted"/>
<dbReference type="PANTHER" id="PTHR43162">
    <property type="match status" value="1"/>
</dbReference>
<dbReference type="InterPro" id="IPR036291">
    <property type="entry name" value="NAD(P)-bd_dom_sf"/>
</dbReference>
<gene>
    <name evidence="2" type="ORF">BO94DRAFT_593192</name>
</gene>
<dbReference type="Pfam" id="PF05368">
    <property type="entry name" value="NmrA"/>
    <property type="match status" value="1"/>
</dbReference>
<sequence length="301" mass="33350">MPKYTNVIIFGATGDVGSAAALQAHQEGATVSLAMRNTSKPIPQLDHLPFKKYQADLTQPSTLKTAVREANAQAAFIYGIFSGPDYMRSALRALKEAGVEFIVFLSSFIILTDIHAVDPSDIVPWEHAQVEIALEEVYGRASYVAVRPAFYASNILHEKQAILQGEVKHPNPEATFDFISSEDIGHVAGTILVNGAQEHIVRLLGPEKMTLRDAVNIVGNVLGKEVRVTKISREEAAARMKAAGVPVLMVQWHLYNVLDRARLYLESPEASTARENFLSYAHRPLEGFRQWVENNRARFLD</sequence>
<dbReference type="STRING" id="1450535.A0A317WYH2"/>
<dbReference type="AlphaFoldDB" id="A0A317WYH2"/>
<dbReference type="Proteomes" id="UP000246702">
    <property type="component" value="Unassembled WGS sequence"/>
</dbReference>
<dbReference type="InterPro" id="IPR008030">
    <property type="entry name" value="NmrA-like"/>
</dbReference>